<dbReference type="GO" id="GO:0016776">
    <property type="term" value="F:phosphotransferase activity, phosphate group as acceptor"/>
    <property type="evidence" value="ECO:0007669"/>
    <property type="project" value="TreeGrafter"/>
</dbReference>
<dbReference type="Pfam" id="PF00884">
    <property type="entry name" value="Sulfatase"/>
    <property type="match status" value="1"/>
</dbReference>
<evidence type="ECO:0000259" key="9">
    <source>
        <dbReference type="Pfam" id="PF00884"/>
    </source>
</evidence>
<dbReference type="AlphaFoldDB" id="A0A8I2GYT5"/>
<proteinExistence type="predicted"/>
<evidence type="ECO:0000313" key="11">
    <source>
        <dbReference type="EMBL" id="NLR20203.1"/>
    </source>
</evidence>
<dbReference type="CDD" id="cd16017">
    <property type="entry name" value="LptA"/>
    <property type="match status" value="1"/>
</dbReference>
<dbReference type="EMBL" id="CP137578">
    <property type="protein sequence ID" value="WOX27215.1"/>
    <property type="molecule type" value="Genomic_DNA"/>
</dbReference>
<feature type="transmembrane region" description="Helical" evidence="8">
    <location>
        <begin position="12"/>
        <end position="37"/>
    </location>
</feature>
<dbReference type="Proteomes" id="UP000646877">
    <property type="component" value="Unassembled WGS sequence"/>
</dbReference>
<dbReference type="GO" id="GO:0009244">
    <property type="term" value="P:lipopolysaccharide core region biosynthetic process"/>
    <property type="evidence" value="ECO:0007669"/>
    <property type="project" value="TreeGrafter"/>
</dbReference>
<comment type="subcellular location">
    <subcellularLocation>
        <location evidence="1">Cell inner membrane</location>
        <topology evidence="1">Multi-pass membrane protein</topology>
    </subcellularLocation>
</comment>
<evidence type="ECO:0000313" key="14">
    <source>
        <dbReference type="Proteomes" id="UP001304419"/>
    </source>
</evidence>
<evidence type="ECO:0000256" key="7">
    <source>
        <dbReference type="ARBA" id="ARBA00023136"/>
    </source>
</evidence>
<dbReference type="InterPro" id="IPR040423">
    <property type="entry name" value="PEA_transferase"/>
</dbReference>
<dbReference type="InterPro" id="IPR000917">
    <property type="entry name" value="Sulfatase_N"/>
</dbReference>
<evidence type="ECO:0000259" key="10">
    <source>
        <dbReference type="Pfam" id="PF08019"/>
    </source>
</evidence>
<gene>
    <name evidence="11" type="ORF">F9Y85_02490</name>
    <name evidence="12" type="ORF">R5H13_11070</name>
</gene>
<organism evidence="11 13">
    <name type="scientific">Pseudoalteromonas maricaloris</name>
    <dbReference type="NCBI Taxonomy" id="184924"/>
    <lineage>
        <taxon>Bacteria</taxon>
        <taxon>Pseudomonadati</taxon>
        <taxon>Pseudomonadota</taxon>
        <taxon>Gammaproteobacteria</taxon>
        <taxon>Alteromonadales</taxon>
        <taxon>Pseudoalteromonadaceae</taxon>
        <taxon>Pseudoalteromonas</taxon>
    </lineage>
</organism>
<dbReference type="NCBIfam" id="NF028537">
    <property type="entry name" value="P_eth_NH2_trans"/>
    <property type="match status" value="1"/>
</dbReference>
<feature type="domain" description="Phosphoethanolamine transferase N-terminal" evidence="10">
    <location>
        <begin position="58"/>
        <end position="207"/>
    </location>
</feature>
<keyword evidence="3" id="KW-0997">Cell inner membrane</keyword>
<evidence type="ECO:0000256" key="4">
    <source>
        <dbReference type="ARBA" id="ARBA00022679"/>
    </source>
</evidence>
<feature type="transmembrane region" description="Helical" evidence="8">
    <location>
        <begin position="49"/>
        <end position="71"/>
    </location>
</feature>
<dbReference type="PANTHER" id="PTHR30443">
    <property type="entry name" value="INNER MEMBRANE PROTEIN"/>
    <property type="match status" value="1"/>
</dbReference>
<name>A0A8I2GYT5_9GAMM</name>
<evidence type="ECO:0000256" key="5">
    <source>
        <dbReference type="ARBA" id="ARBA00022692"/>
    </source>
</evidence>
<reference evidence="12 14" key="2">
    <citation type="submission" date="2023-10" db="EMBL/GenBank/DDBJ databases">
        <title>To unveil natural product biosynthetic capacity in Pseudoalteromonas.</title>
        <authorList>
            <person name="Wang J."/>
        </authorList>
    </citation>
    <scope>NUCLEOTIDE SEQUENCE [LARGE SCALE GENOMIC DNA]</scope>
    <source>
        <strain evidence="12 14">DSM 15914</strain>
    </source>
</reference>
<dbReference type="InterPro" id="IPR058130">
    <property type="entry name" value="PEA_transf_C"/>
</dbReference>
<evidence type="ECO:0000256" key="1">
    <source>
        <dbReference type="ARBA" id="ARBA00004429"/>
    </source>
</evidence>
<keyword evidence="6 8" id="KW-1133">Transmembrane helix</keyword>
<keyword evidence="5 8" id="KW-0812">Transmembrane</keyword>
<evidence type="ECO:0000256" key="2">
    <source>
        <dbReference type="ARBA" id="ARBA00022475"/>
    </source>
</evidence>
<evidence type="ECO:0000256" key="8">
    <source>
        <dbReference type="SAM" id="Phobius"/>
    </source>
</evidence>
<feature type="transmembrane region" description="Helical" evidence="8">
    <location>
        <begin position="119"/>
        <end position="140"/>
    </location>
</feature>
<feature type="transmembrane region" description="Helical" evidence="8">
    <location>
        <begin position="152"/>
        <end position="174"/>
    </location>
</feature>
<evidence type="ECO:0000256" key="3">
    <source>
        <dbReference type="ARBA" id="ARBA00022519"/>
    </source>
</evidence>
<feature type="domain" description="Sulfatase N-terminal" evidence="9">
    <location>
        <begin position="233"/>
        <end position="517"/>
    </location>
</feature>
<accession>A0A8I2GYT5</accession>
<dbReference type="PANTHER" id="PTHR30443:SF0">
    <property type="entry name" value="PHOSPHOETHANOLAMINE TRANSFERASE EPTA"/>
    <property type="match status" value="1"/>
</dbReference>
<evidence type="ECO:0000256" key="6">
    <source>
        <dbReference type="ARBA" id="ARBA00022989"/>
    </source>
</evidence>
<dbReference type="Proteomes" id="UP001304419">
    <property type="component" value="Chromosome 1"/>
</dbReference>
<dbReference type="Gene3D" id="3.40.720.10">
    <property type="entry name" value="Alkaline Phosphatase, subunit A"/>
    <property type="match status" value="1"/>
</dbReference>
<dbReference type="SUPFAM" id="SSF53649">
    <property type="entry name" value="Alkaline phosphatase-like"/>
    <property type="match status" value="1"/>
</dbReference>
<reference evidence="11" key="1">
    <citation type="submission" date="2019-10" db="EMBL/GenBank/DDBJ databases">
        <authorList>
            <person name="Paulsen S."/>
        </authorList>
    </citation>
    <scope>NUCLEOTIDE SEQUENCE</scope>
    <source>
        <strain evidence="11">LMG 19692</strain>
    </source>
</reference>
<dbReference type="EMBL" id="WEIA01000001">
    <property type="protein sequence ID" value="NLR20203.1"/>
    <property type="molecule type" value="Genomic_DNA"/>
</dbReference>
<dbReference type="InterPro" id="IPR012549">
    <property type="entry name" value="EptA-like_N"/>
</dbReference>
<evidence type="ECO:0000313" key="13">
    <source>
        <dbReference type="Proteomes" id="UP000646877"/>
    </source>
</evidence>
<dbReference type="InterPro" id="IPR017850">
    <property type="entry name" value="Alkaline_phosphatase_core_sf"/>
</dbReference>
<dbReference type="RefSeq" id="WP_130126149.1">
    <property type="nucleotide sequence ID" value="NZ_CBCSDF010000008.1"/>
</dbReference>
<dbReference type="Pfam" id="PF08019">
    <property type="entry name" value="EptA_B_N"/>
    <property type="match status" value="1"/>
</dbReference>
<dbReference type="GO" id="GO:0005886">
    <property type="term" value="C:plasma membrane"/>
    <property type="evidence" value="ECO:0007669"/>
    <property type="project" value="UniProtKB-SubCell"/>
</dbReference>
<feature type="transmembrane region" description="Helical" evidence="8">
    <location>
        <begin position="78"/>
        <end position="99"/>
    </location>
</feature>
<keyword evidence="14" id="KW-1185">Reference proteome</keyword>
<sequence>MFKFLKHISPSGYTSLMVLATLYCTFAFNSLFIIKVFNVSTIQEWSDWLFLASVPILLFFLTLLLFSWFSLITFVRPFLFITIVLSSVLLYASINYGVIFDKSMMQNIIETDTGEAFSYLNINLVLFVLTLGLIPAYLMTKNKIRQPLKQRLKSFILINFVSITFISLIAFSFYQNYASVGRNNKEVASYITPFSFYIAGYKYLRDNYFYPPLPFRLLDKTPALASKSGANITVVVVGETARASNFSHGGYKIDTNEYTKQDGIKYFSKMSSCGTATAISVPCMFSRLDRAHYNSRLAQSQDNVLDVIHRAGAEVFWIDNNSSCKGVCNRVENYRIDTNKDNPLCDGKYCFDEVLIPSLMTTINNAQTSNIVVVLHMIGSHGPTYYRRYPKTQQKFLPDCQRSDIQNCTPQELVNTYDNTIAYTDLVLHKIITQLSSLDAETVNMLYVSDHGESLGETGLYLHGFPYRLAPKEQTQIPMIYWSNRLTNKSYSGCIDAVKQQPLSHDNIYDTLLGLTQVNSKTYQSKNDIFATCRTQLLATNGETNAF</sequence>
<keyword evidence="4 11" id="KW-0808">Transferase</keyword>
<protein>
    <submittedName>
        <fullName evidence="11">Phosphoethanolamine--lipid A transferase</fullName>
    </submittedName>
</protein>
<keyword evidence="7 8" id="KW-0472">Membrane</keyword>
<keyword evidence="2" id="KW-1003">Cell membrane</keyword>
<evidence type="ECO:0000313" key="12">
    <source>
        <dbReference type="EMBL" id="WOX27215.1"/>
    </source>
</evidence>